<organism evidence="2">
    <name type="scientific">Schlesneria paludicola</name>
    <dbReference type="NCBI Taxonomy" id="360056"/>
    <lineage>
        <taxon>Bacteria</taxon>
        <taxon>Pseudomonadati</taxon>
        <taxon>Planctomycetota</taxon>
        <taxon>Planctomycetia</taxon>
        <taxon>Planctomycetales</taxon>
        <taxon>Planctomycetaceae</taxon>
        <taxon>Schlesneria</taxon>
    </lineage>
</organism>
<dbReference type="Pfam" id="PF04255">
    <property type="entry name" value="DUF433"/>
    <property type="match status" value="1"/>
</dbReference>
<dbReference type="PANTHER" id="PTHR34849">
    <property type="entry name" value="SSL5025 PROTEIN"/>
    <property type="match status" value="1"/>
</dbReference>
<feature type="region of interest" description="Disordered" evidence="1">
    <location>
        <begin position="65"/>
        <end position="84"/>
    </location>
</feature>
<dbReference type="PANTHER" id="PTHR34849:SF3">
    <property type="entry name" value="SSR2962 PROTEIN"/>
    <property type="match status" value="1"/>
</dbReference>
<proteinExistence type="predicted"/>
<dbReference type="AlphaFoldDB" id="A0A7C2PGD1"/>
<comment type="caution">
    <text evidence="2">The sequence shown here is derived from an EMBL/GenBank/DDBJ whole genome shotgun (WGS) entry which is preliminary data.</text>
</comment>
<reference evidence="2" key="1">
    <citation type="journal article" date="2020" name="mSystems">
        <title>Genome- and Community-Level Interaction Insights into Carbon Utilization and Element Cycling Functions of Hydrothermarchaeota in Hydrothermal Sediment.</title>
        <authorList>
            <person name="Zhou Z."/>
            <person name="Liu Y."/>
            <person name="Xu W."/>
            <person name="Pan J."/>
            <person name="Luo Z.H."/>
            <person name="Li M."/>
        </authorList>
    </citation>
    <scope>NUCLEOTIDE SEQUENCE [LARGE SCALE GENOMIC DNA]</scope>
    <source>
        <strain evidence="2">SpSt-339</strain>
    </source>
</reference>
<evidence type="ECO:0000256" key="1">
    <source>
        <dbReference type="SAM" id="MobiDB-lite"/>
    </source>
</evidence>
<dbReference type="InterPro" id="IPR036388">
    <property type="entry name" value="WH-like_DNA-bd_sf"/>
</dbReference>
<dbReference type="InterPro" id="IPR007367">
    <property type="entry name" value="DUF433"/>
</dbReference>
<dbReference type="Gene3D" id="1.10.10.10">
    <property type="entry name" value="Winged helix-like DNA-binding domain superfamily/Winged helix DNA-binding domain"/>
    <property type="match status" value="1"/>
</dbReference>
<gene>
    <name evidence="2" type="ORF">ENQ76_05540</name>
</gene>
<evidence type="ECO:0000313" key="2">
    <source>
        <dbReference type="EMBL" id="HEN14917.1"/>
    </source>
</evidence>
<name>A0A7C2PGD1_9PLAN</name>
<accession>A0A7C2PGD1</accession>
<protein>
    <submittedName>
        <fullName evidence="2">DUF433 domain-containing protein</fullName>
    </submittedName>
</protein>
<dbReference type="InterPro" id="IPR009057">
    <property type="entry name" value="Homeodomain-like_sf"/>
</dbReference>
<sequence>MPRVSRIVVDPAILKGKPVVRGTRFSVEFLIGLLAQGWSEAEILRNYPGLTHEDLDACRASSQTSVAYTPGSPESMANHAGASP</sequence>
<dbReference type="EMBL" id="DSOK01000164">
    <property type="protein sequence ID" value="HEN14917.1"/>
    <property type="molecule type" value="Genomic_DNA"/>
</dbReference>
<dbReference type="SUPFAM" id="SSF46689">
    <property type="entry name" value="Homeodomain-like"/>
    <property type="match status" value="1"/>
</dbReference>